<protein>
    <recommendedName>
        <fullName evidence="5">Glycine zipper domain-containing protein</fullName>
    </recommendedName>
</protein>
<keyword evidence="2" id="KW-0732">Signal</keyword>
<dbReference type="STRING" id="1379270.GEMMAAP_16995"/>
<keyword evidence="1" id="KW-1133">Transmembrane helix</keyword>
<proteinExistence type="predicted"/>
<keyword evidence="1" id="KW-0472">Membrane</keyword>
<gene>
    <name evidence="3" type="ORF">GEMMAAP_16995</name>
</gene>
<dbReference type="AlphaFoldDB" id="A0A143BNL7"/>
<keyword evidence="4" id="KW-1185">Reference proteome</keyword>
<name>A0A143BNL7_9BACT</name>
<dbReference type="PROSITE" id="PS51257">
    <property type="entry name" value="PROKAR_LIPOPROTEIN"/>
    <property type="match status" value="1"/>
</dbReference>
<accession>A0A143BNL7</accession>
<reference evidence="3 4" key="2">
    <citation type="journal article" date="2016" name="Environ. Microbiol. Rep.">
        <title>Metagenomic evidence for the presence of phototrophic Gemmatimonadetes bacteria in diverse environments.</title>
        <authorList>
            <person name="Zeng Y."/>
            <person name="Baumbach J."/>
            <person name="Barbosa E.G."/>
            <person name="Azevedo V."/>
            <person name="Zhang C."/>
            <person name="Koblizek M."/>
        </authorList>
    </citation>
    <scope>NUCLEOTIDE SEQUENCE [LARGE SCALE GENOMIC DNA]</scope>
    <source>
        <strain evidence="3 4">AP64</strain>
    </source>
</reference>
<sequence>MRVPSVILLLGGLSLLPAQTLSASCPRTGGEKTRRVVASLAFYPAAPFIYFRGQRAVPMPVAGTSVRVSHEVEGKVHFAEGLFVSAADSVLRIATATGDTATFPYQTARCLQVRRQSGALGAAFGLATGFLIGTVGGTAIGMVAAGSEPSAPIGGMFLGAAAGIVLGPIVGYRKGATVWDVAWERKR</sequence>
<organism evidence="3 4">
    <name type="scientific">Gemmatimonas phototrophica</name>
    <dbReference type="NCBI Taxonomy" id="1379270"/>
    <lineage>
        <taxon>Bacteria</taxon>
        <taxon>Pseudomonadati</taxon>
        <taxon>Gemmatimonadota</taxon>
        <taxon>Gemmatimonadia</taxon>
        <taxon>Gemmatimonadales</taxon>
        <taxon>Gemmatimonadaceae</taxon>
        <taxon>Gemmatimonas</taxon>
    </lineage>
</organism>
<evidence type="ECO:0000256" key="1">
    <source>
        <dbReference type="SAM" id="Phobius"/>
    </source>
</evidence>
<feature type="transmembrane region" description="Helical" evidence="1">
    <location>
        <begin position="119"/>
        <end position="145"/>
    </location>
</feature>
<dbReference type="EMBL" id="CP011454">
    <property type="protein sequence ID" value="AMW06024.1"/>
    <property type="molecule type" value="Genomic_DNA"/>
</dbReference>
<evidence type="ECO:0008006" key="5">
    <source>
        <dbReference type="Google" id="ProtNLM"/>
    </source>
</evidence>
<evidence type="ECO:0000256" key="2">
    <source>
        <dbReference type="SAM" id="SignalP"/>
    </source>
</evidence>
<dbReference type="KEGG" id="gph:GEMMAAP_16995"/>
<dbReference type="Proteomes" id="UP000076404">
    <property type="component" value="Chromosome"/>
</dbReference>
<reference evidence="3 4" key="1">
    <citation type="journal article" date="2014" name="Proc. Natl. Acad. Sci. U.S.A.">
        <title>Functional type 2 photosynthetic reaction centers found in the rare bacterial phylum Gemmatimonadetes.</title>
        <authorList>
            <person name="Zeng Y."/>
            <person name="Feng F."/>
            <person name="Medova H."/>
            <person name="Dean J."/>
            <person name="Koblizek M."/>
        </authorList>
    </citation>
    <scope>NUCLEOTIDE SEQUENCE [LARGE SCALE GENOMIC DNA]</scope>
    <source>
        <strain evidence="3 4">AP64</strain>
    </source>
</reference>
<dbReference type="RefSeq" id="WP_026848242.1">
    <property type="nucleotide sequence ID" value="NZ_CP011454.1"/>
</dbReference>
<evidence type="ECO:0000313" key="3">
    <source>
        <dbReference type="EMBL" id="AMW06024.1"/>
    </source>
</evidence>
<feature type="signal peptide" evidence="2">
    <location>
        <begin position="1"/>
        <end position="23"/>
    </location>
</feature>
<feature type="transmembrane region" description="Helical" evidence="1">
    <location>
        <begin position="151"/>
        <end position="172"/>
    </location>
</feature>
<evidence type="ECO:0000313" key="4">
    <source>
        <dbReference type="Proteomes" id="UP000076404"/>
    </source>
</evidence>
<feature type="chain" id="PRO_5007506913" description="Glycine zipper domain-containing protein" evidence="2">
    <location>
        <begin position="24"/>
        <end position="187"/>
    </location>
</feature>
<keyword evidence="1" id="KW-0812">Transmembrane</keyword>